<sequence>MKIDWQIESFAFQLSSCFTTTV</sequence>
<proteinExistence type="predicted"/>
<dbReference type="AlphaFoldDB" id="A0A0E9UA16"/>
<reference evidence="1" key="2">
    <citation type="journal article" date="2015" name="Fish Shellfish Immunol.">
        <title>Early steps in the European eel (Anguilla anguilla)-Vibrio vulnificus interaction in the gills: Role of the RtxA13 toxin.</title>
        <authorList>
            <person name="Callol A."/>
            <person name="Pajuelo D."/>
            <person name="Ebbesson L."/>
            <person name="Teles M."/>
            <person name="MacKenzie S."/>
            <person name="Amaro C."/>
        </authorList>
    </citation>
    <scope>NUCLEOTIDE SEQUENCE</scope>
</reference>
<reference evidence="1" key="1">
    <citation type="submission" date="2014-11" db="EMBL/GenBank/DDBJ databases">
        <authorList>
            <person name="Amaro Gonzalez C."/>
        </authorList>
    </citation>
    <scope>NUCLEOTIDE SEQUENCE</scope>
</reference>
<dbReference type="EMBL" id="GBXM01046562">
    <property type="protein sequence ID" value="JAH62015.1"/>
    <property type="molecule type" value="Transcribed_RNA"/>
</dbReference>
<evidence type="ECO:0000313" key="1">
    <source>
        <dbReference type="EMBL" id="JAH62015.1"/>
    </source>
</evidence>
<protein>
    <submittedName>
        <fullName evidence="1">Uncharacterized protein</fullName>
    </submittedName>
</protein>
<organism evidence="1">
    <name type="scientific">Anguilla anguilla</name>
    <name type="common">European freshwater eel</name>
    <name type="synonym">Muraena anguilla</name>
    <dbReference type="NCBI Taxonomy" id="7936"/>
    <lineage>
        <taxon>Eukaryota</taxon>
        <taxon>Metazoa</taxon>
        <taxon>Chordata</taxon>
        <taxon>Craniata</taxon>
        <taxon>Vertebrata</taxon>
        <taxon>Euteleostomi</taxon>
        <taxon>Actinopterygii</taxon>
        <taxon>Neopterygii</taxon>
        <taxon>Teleostei</taxon>
        <taxon>Anguilliformes</taxon>
        <taxon>Anguillidae</taxon>
        <taxon>Anguilla</taxon>
    </lineage>
</organism>
<name>A0A0E9UA16_ANGAN</name>
<accession>A0A0E9UA16</accession>